<keyword evidence="1" id="KW-0472">Membrane</keyword>
<dbReference type="AlphaFoldDB" id="A0A0A0J9V5"/>
<proteinExistence type="predicted"/>
<dbReference type="Proteomes" id="UP000030002">
    <property type="component" value="Unassembled WGS sequence"/>
</dbReference>
<feature type="transmembrane region" description="Helical" evidence="1">
    <location>
        <begin position="296"/>
        <end position="317"/>
    </location>
</feature>
<feature type="transmembrane region" description="Helical" evidence="1">
    <location>
        <begin position="545"/>
        <end position="574"/>
    </location>
</feature>
<feature type="transmembrane region" description="Helical" evidence="1">
    <location>
        <begin position="621"/>
        <end position="644"/>
    </location>
</feature>
<reference evidence="2 3" key="1">
    <citation type="submission" date="2013-08" db="EMBL/GenBank/DDBJ databases">
        <title>The genome sequence of Knoellia sinensis.</title>
        <authorList>
            <person name="Zhu W."/>
            <person name="Wang G."/>
        </authorList>
    </citation>
    <scope>NUCLEOTIDE SEQUENCE [LARGE SCALE GENOMIC DNA]</scope>
    <source>
        <strain evidence="2 3">KCTC 19936</strain>
    </source>
</reference>
<keyword evidence="3" id="KW-1185">Reference proteome</keyword>
<keyword evidence="1" id="KW-0812">Transmembrane</keyword>
<keyword evidence="1" id="KW-1133">Transmembrane helix</keyword>
<dbReference type="OrthoDB" id="2936424at2"/>
<dbReference type="eggNOG" id="COG4652">
    <property type="taxonomic scope" value="Bacteria"/>
</dbReference>
<gene>
    <name evidence="2" type="ORF">N802_15650</name>
</gene>
<dbReference type="EMBL" id="AVPJ01000005">
    <property type="protein sequence ID" value="KGN32827.1"/>
    <property type="molecule type" value="Genomic_DNA"/>
</dbReference>
<accession>A0A0A0J9V5</accession>
<name>A0A0A0J9V5_9MICO</name>
<protein>
    <submittedName>
        <fullName evidence="2">Membrane protein</fullName>
    </submittedName>
</protein>
<dbReference type="STRING" id="1385520.N802_15650"/>
<dbReference type="RefSeq" id="WP_035914643.1">
    <property type="nucleotide sequence ID" value="NZ_AVPJ01000005.1"/>
</dbReference>
<evidence type="ECO:0000313" key="2">
    <source>
        <dbReference type="EMBL" id="KGN32827.1"/>
    </source>
</evidence>
<evidence type="ECO:0000313" key="3">
    <source>
        <dbReference type="Proteomes" id="UP000030002"/>
    </source>
</evidence>
<feature type="transmembrane region" description="Helical" evidence="1">
    <location>
        <begin position="214"/>
        <end position="238"/>
    </location>
</feature>
<sequence length="652" mass="68282">MYLRIIATVTTVLFALLAVVASVMTDLQDRSFPRALGATSALSLDFEPSGLSDSEALGLLGRVSDEAGLGLVRILPDLAGDSDGLVFVPVGKTDPRLPTRFSWFGDQPDGVVKGPETLAHSFATGQYLVTGSTAELDGTVMSLETSGVLVRRVDATTGQTASFLVRQESFRTTMLASAALMLALALLWLSVRARGRALRVLAGVRPGRIQLEDIGRLAVALLLPAVPVTGVAAAVVAASTGTTWLVPFVSTLVALELFVVVVTVVSAVLMSFAAWPKVAMIADRVPAVRGLRQSSAAVKAATFLLVVLTAGPASWAYQEAHVAAEQEARWKSLADQMALRFPAGLSEEGFVALAGQVGKAVSDADSDGRVALSYALDPHELGVERSDVERVALVNPTWLELMRGPASATSSGLARVSPATVPGSLRAALEPNLTLWLREPGAAQGFWTTVEVWQATDPNALPLAAAGSGDLVFPQRSLIVVVPEPATTFNDDFLASLASSSNLIFSGLAETTNVLREHGLAGTVQVKLAAEDGVLRAQFAAHEAWLRGVALLALIVAFVLSLGVSAAISALVSARRDYPLRLAGRTWTAIVAPRVSREWVLGTVIVGVVLASQGLDTWVPTVGALGLGLLGTALGHIAAASLVFRRLVNRQL</sequence>
<organism evidence="2 3">
    <name type="scientific">Knoellia sinensis KCTC 19936</name>
    <dbReference type="NCBI Taxonomy" id="1385520"/>
    <lineage>
        <taxon>Bacteria</taxon>
        <taxon>Bacillati</taxon>
        <taxon>Actinomycetota</taxon>
        <taxon>Actinomycetes</taxon>
        <taxon>Micrococcales</taxon>
        <taxon>Intrasporangiaceae</taxon>
        <taxon>Knoellia</taxon>
    </lineage>
</organism>
<feature type="transmembrane region" description="Helical" evidence="1">
    <location>
        <begin position="244"/>
        <end position="275"/>
    </location>
</feature>
<evidence type="ECO:0000256" key="1">
    <source>
        <dbReference type="SAM" id="Phobius"/>
    </source>
</evidence>
<comment type="caution">
    <text evidence="2">The sequence shown here is derived from an EMBL/GenBank/DDBJ whole genome shotgun (WGS) entry which is preliminary data.</text>
</comment>
<feature type="transmembrane region" description="Helical" evidence="1">
    <location>
        <begin position="174"/>
        <end position="193"/>
    </location>
</feature>
<feature type="transmembrane region" description="Helical" evidence="1">
    <location>
        <begin position="595"/>
        <end position="615"/>
    </location>
</feature>